<evidence type="ECO:0000313" key="1">
    <source>
        <dbReference type="EMBL" id="PIA90665.1"/>
    </source>
</evidence>
<name>A0A2G5HDT6_CERBT</name>
<dbReference type="EMBL" id="LKMD01000107">
    <property type="protein sequence ID" value="PIA90665.1"/>
    <property type="molecule type" value="Genomic_DNA"/>
</dbReference>
<proteinExistence type="predicted"/>
<protein>
    <submittedName>
        <fullName evidence="1">Uncharacterized protein</fullName>
    </submittedName>
</protein>
<organism evidence="1 2">
    <name type="scientific">Cercospora beticola</name>
    <name type="common">Sugarbeet leaf spot fungus</name>
    <dbReference type="NCBI Taxonomy" id="122368"/>
    <lineage>
        <taxon>Eukaryota</taxon>
        <taxon>Fungi</taxon>
        <taxon>Dikarya</taxon>
        <taxon>Ascomycota</taxon>
        <taxon>Pezizomycotina</taxon>
        <taxon>Dothideomycetes</taxon>
        <taxon>Dothideomycetidae</taxon>
        <taxon>Mycosphaerellales</taxon>
        <taxon>Mycosphaerellaceae</taxon>
        <taxon>Cercospora</taxon>
    </lineage>
</organism>
<accession>A0A2G5HDT6</accession>
<comment type="caution">
    <text evidence="1">The sequence shown here is derived from an EMBL/GenBank/DDBJ whole genome shotgun (WGS) entry which is preliminary data.</text>
</comment>
<sequence>MYRHQSLVACRRGTVALSALLQLGYESPRHGRLFRLQPCMCELCQVSYSCEYGSTRFLQQFVQRLQNSVSNHCSSYSSACSCNMTGVLCRSNAVHIDRCWHAPQKLQLFQIR</sequence>
<reference evidence="1 2" key="1">
    <citation type="submission" date="2015-10" db="EMBL/GenBank/DDBJ databases">
        <title>The cercosporin biosynthetic gene cluster was horizontally transferred to several fungal lineages and shown to be expanded in Cercospora beticola based on microsynteny with recipient genomes.</title>
        <authorList>
            <person name="De Jonge R."/>
            <person name="Ebert M.K."/>
            <person name="Suttle J.C."/>
            <person name="Jurick Ii W.M."/>
            <person name="Secor G.A."/>
            <person name="Thomma B.P."/>
            <person name="Van De Peer Y."/>
            <person name="Bolton M.D."/>
        </authorList>
    </citation>
    <scope>NUCLEOTIDE SEQUENCE [LARGE SCALE GENOMIC DNA]</scope>
    <source>
        <strain evidence="1 2">09-40</strain>
    </source>
</reference>
<gene>
    <name evidence="1" type="ORF">CB0940_11352</name>
</gene>
<dbReference type="AlphaFoldDB" id="A0A2G5HDT6"/>
<evidence type="ECO:0000313" key="2">
    <source>
        <dbReference type="Proteomes" id="UP000230605"/>
    </source>
</evidence>
<dbReference type="Proteomes" id="UP000230605">
    <property type="component" value="Chromosome 9"/>
</dbReference>